<evidence type="ECO:0000256" key="4">
    <source>
        <dbReference type="ARBA" id="ARBA00023242"/>
    </source>
</evidence>
<evidence type="ECO:0008006" key="8">
    <source>
        <dbReference type="Google" id="ProtNLM"/>
    </source>
</evidence>
<dbReference type="Gene3D" id="3.60.20.10">
    <property type="entry name" value="Glutamine Phosphoribosylpyrophosphate, subunit 1, domain 1"/>
    <property type="match status" value="1"/>
</dbReference>
<accession>A0A8H7Y742</accession>
<dbReference type="InterPro" id="IPR029055">
    <property type="entry name" value="Ntn_hydrolases_N"/>
</dbReference>
<dbReference type="InterPro" id="IPR029044">
    <property type="entry name" value="Nucleotide-diphossugar_trans"/>
</dbReference>
<dbReference type="PROSITE" id="PS00854">
    <property type="entry name" value="PROTEASOME_BETA_1"/>
    <property type="match status" value="1"/>
</dbReference>
<comment type="caution">
    <text evidence="7">The sequence shown here is derived from an EMBL/GenBank/DDBJ whole genome shotgun (WGS) entry which is preliminary data.</text>
</comment>
<keyword evidence="6" id="KW-0812">Transmembrane</keyword>
<dbReference type="SUPFAM" id="SSF53448">
    <property type="entry name" value="Nucleotide-diphospho-sugar transferases"/>
    <property type="match status" value="1"/>
</dbReference>
<dbReference type="SUPFAM" id="SSF56235">
    <property type="entry name" value="N-terminal nucleophile aminohydrolases (Ntn hydrolases)"/>
    <property type="match status" value="1"/>
</dbReference>
<reference evidence="7" key="1">
    <citation type="submission" date="2021-02" db="EMBL/GenBank/DDBJ databases">
        <title>Psilocybe cubensis genome.</title>
        <authorList>
            <person name="Mckernan K.J."/>
            <person name="Crawford S."/>
            <person name="Trippe A."/>
            <person name="Kane L.T."/>
            <person name="Mclaughlin S."/>
        </authorList>
    </citation>
    <scope>NUCLEOTIDE SEQUENCE [LARGE SCALE GENOMIC DNA]</scope>
    <source>
        <strain evidence="7">MGC-MH-2018</strain>
    </source>
</reference>
<gene>
    <name evidence="7" type="ORF">JR316_000324</name>
</gene>
<evidence type="ECO:0000256" key="6">
    <source>
        <dbReference type="SAM" id="Phobius"/>
    </source>
</evidence>
<keyword evidence="6" id="KW-1133">Transmembrane helix</keyword>
<evidence type="ECO:0000256" key="5">
    <source>
        <dbReference type="ARBA" id="ARBA00026071"/>
    </source>
</evidence>
<comment type="subcellular location">
    <subcellularLocation>
        <location evidence="1">Nucleus</location>
    </subcellularLocation>
</comment>
<protein>
    <recommendedName>
        <fullName evidence="8">Proteasome subunit beta type-3</fullName>
    </recommendedName>
</protein>
<dbReference type="AlphaFoldDB" id="A0A8H7Y742"/>
<evidence type="ECO:0000256" key="1">
    <source>
        <dbReference type="ARBA" id="ARBA00004123"/>
    </source>
</evidence>
<name>A0A8H7Y742_PSICU</name>
<keyword evidence="2" id="KW-0963">Cytoplasm</keyword>
<organism evidence="7">
    <name type="scientific">Psilocybe cubensis</name>
    <name type="common">Psychedelic mushroom</name>
    <name type="synonym">Stropharia cubensis</name>
    <dbReference type="NCBI Taxonomy" id="181762"/>
    <lineage>
        <taxon>Eukaryota</taxon>
        <taxon>Fungi</taxon>
        <taxon>Dikarya</taxon>
        <taxon>Basidiomycota</taxon>
        <taxon>Agaricomycotina</taxon>
        <taxon>Agaricomycetes</taxon>
        <taxon>Agaricomycetidae</taxon>
        <taxon>Agaricales</taxon>
        <taxon>Agaricineae</taxon>
        <taxon>Strophariaceae</taxon>
        <taxon>Psilocybe</taxon>
    </lineage>
</organism>
<dbReference type="PROSITE" id="PS51476">
    <property type="entry name" value="PROTEASOME_BETA_2"/>
    <property type="match status" value="1"/>
</dbReference>
<dbReference type="InterPro" id="IPR023333">
    <property type="entry name" value="Proteasome_suB-type"/>
</dbReference>
<dbReference type="GO" id="GO:0043161">
    <property type="term" value="P:proteasome-mediated ubiquitin-dependent protein catabolic process"/>
    <property type="evidence" value="ECO:0007669"/>
    <property type="project" value="InterPro"/>
</dbReference>
<feature type="transmembrane region" description="Helical" evidence="6">
    <location>
        <begin position="222"/>
        <end position="244"/>
    </location>
</feature>
<dbReference type="GO" id="GO:0005634">
    <property type="term" value="C:nucleus"/>
    <property type="evidence" value="ECO:0007669"/>
    <property type="project" value="UniProtKB-SubCell"/>
</dbReference>
<sequence>MSIMDNNGGSVIAMVGKDCVAIASDLRLGNQALGISSNFQRIFPVTDRIFLGLPGLATDVATVHERLRYRLNMYTIKEEREIEPETFAHLVSSTLYEHRFGPYFVEPVMAGISKTPSGGVKPFIAATDLIGCLNFAKDFVVAGTASSKLYGVAEGLWEPDLEPEDLFETISQTLMNAVDRDAFSGWGCVVHVMSKGKPFSRLPPLVGTQFLRLQQPFHSNGYAMLAYFQAFIAIFIVSFIAIIVGPSNDLSQDTFRVADHIYGHTLNTTVVILNWSRFDNVKLITSTICKNLLNDTVQTIIVWNNNPIPLSYENFMNGSCPQWALNIINSPENLYFEARYVACTYAGTEFCFIQDDDYFVLPTVIKMLTLRMQEKSLNSIHLQPPHDMLSSQLRTINIDSSVHTTFAWLGYGTIIKRSLAVEFLALLEKLQLSDEVHKMSDNYFTILSNTVPERWFDPGTLLGGGQPFTVGAEGEQRNNQHIIRAASILNSITQNDVHALDLPYVRFPPQSKTEDDSSRAPCQRDLCLVETSIRLFPQEFDKSLVSGVSDILELEKRRLEHLGEIRKFHYLEFPPSNMVDSRYDTVFRSFDNAKAGDWIILDMFRPFTSSQSTFVLVVGRETEPILREAIYEVSRDGKIWDGFSNALECFDMLKTEHTAIAQLMACKIVCEGGGQRFYRVRLLDDIQQKWVIHEVFVE</sequence>
<proteinExistence type="predicted"/>
<evidence type="ECO:0000256" key="2">
    <source>
        <dbReference type="ARBA" id="ARBA00022490"/>
    </source>
</evidence>
<dbReference type="GO" id="GO:0019774">
    <property type="term" value="C:proteasome core complex, beta-subunit complex"/>
    <property type="evidence" value="ECO:0007669"/>
    <property type="project" value="InterPro"/>
</dbReference>
<keyword evidence="6" id="KW-0472">Membrane</keyword>
<dbReference type="FunFam" id="3.60.20.10:FF:000003">
    <property type="entry name" value="Proteasome subunit beta type-3"/>
    <property type="match status" value="1"/>
</dbReference>
<evidence type="ECO:0000313" key="7">
    <source>
        <dbReference type="EMBL" id="KAG5173667.1"/>
    </source>
</evidence>
<dbReference type="GO" id="GO:0005737">
    <property type="term" value="C:cytoplasm"/>
    <property type="evidence" value="ECO:0007669"/>
    <property type="project" value="TreeGrafter"/>
</dbReference>
<comment type="subunit">
    <text evidence="5">The 26S proteasome consists of a 20S proteasome core and two 19S regulatory subunits. The 20S proteasome core is composed of 28 subunits that are arranged in four stacked rings, resulting in a barrel-shaped structure. The two end rings are each formed by seven alpha subunits, and the two central rings are each formed by seven beta subunits. The catalytic chamber with the active sites is on the inside of the barrel.</text>
</comment>
<dbReference type="InterPro" id="IPR033811">
    <property type="entry name" value="Proteasome_beta_3"/>
</dbReference>
<dbReference type="EMBL" id="JAFIQS010000001">
    <property type="protein sequence ID" value="KAG5173667.1"/>
    <property type="molecule type" value="Genomic_DNA"/>
</dbReference>
<dbReference type="Pfam" id="PF00227">
    <property type="entry name" value="Proteasome"/>
    <property type="match status" value="1"/>
</dbReference>
<keyword evidence="3" id="KW-0647">Proteasome</keyword>
<dbReference type="InterPro" id="IPR016050">
    <property type="entry name" value="Proteasome_bsu_CS"/>
</dbReference>
<evidence type="ECO:0000256" key="3">
    <source>
        <dbReference type="ARBA" id="ARBA00022942"/>
    </source>
</evidence>
<dbReference type="PANTHER" id="PTHR32194:SF10">
    <property type="entry name" value="PROTEASOME SUBUNIT BETA TYPE-3"/>
    <property type="match status" value="1"/>
</dbReference>
<dbReference type="CDD" id="cd03759">
    <property type="entry name" value="proteasome_beta_type_3"/>
    <property type="match status" value="1"/>
</dbReference>
<dbReference type="PANTHER" id="PTHR32194">
    <property type="entry name" value="METALLOPROTEASE TLDD"/>
    <property type="match status" value="1"/>
</dbReference>
<keyword evidence="4" id="KW-0539">Nucleus</keyword>
<dbReference type="InterPro" id="IPR001353">
    <property type="entry name" value="Proteasome_sua/b"/>
</dbReference>